<feature type="compositionally biased region" description="Polar residues" evidence="1">
    <location>
        <begin position="76"/>
        <end position="85"/>
    </location>
</feature>
<evidence type="ECO:0008006" key="4">
    <source>
        <dbReference type="Google" id="ProtNLM"/>
    </source>
</evidence>
<dbReference type="PANTHER" id="PTHR47331:SF5">
    <property type="entry name" value="RIBONUCLEASE H"/>
    <property type="match status" value="1"/>
</dbReference>
<dbReference type="GeneID" id="134290566"/>
<protein>
    <recommendedName>
        <fullName evidence="4">Peptidase A2 domain-containing protein</fullName>
    </recommendedName>
</protein>
<dbReference type="EnsemblMetazoa" id="AALFPA23_005760.R7398">
    <property type="protein sequence ID" value="AALFPA23_005760.P7398"/>
    <property type="gene ID" value="AALFPA23_005760"/>
</dbReference>
<feature type="region of interest" description="Disordered" evidence="1">
    <location>
        <begin position="54"/>
        <end position="97"/>
    </location>
</feature>
<dbReference type="PANTHER" id="PTHR47331">
    <property type="entry name" value="PHD-TYPE DOMAIN-CONTAINING PROTEIN"/>
    <property type="match status" value="1"/>
</dbReference>
<evidence type="ECO:0000313" key="3">
    <source>
        <dbReference type="Proteomes" id="UP000069940"/>
    </source>
</evidence>
<dbReference type="RefSeq" id="XP_062713712.1">
    <property type="nucleotide sequence ID" value="XM_062857728.1"/>
</dbReference>
<sequence length="335" mass="37677">MAHLCNPVLLRELMDKIPAQQRLNWALYKQQFATADLRTFAGFMSMLVAAASDVTVTTESKQPRSGREERSRDKSFLNTHAASEPTTKHGNPEDAPKRSEVKEVLCLACNGRNHKVKDCATFKKWDADSRWKVIQDHHLCRTCLGKHGRRPCKVQAVCGKEGCQQRHHQLLHSDAQKHPAKEGQKTTKHNENSGEGLNAHHAAKKSTLFRILPVKLYWKGKSVETFVFLDDGSDMTLVEQSIAERLGIDDGEPLPLCLTWTSNVTRQEPKSHRIRLEISGEGKNDQFTLNDARTISSLNLPKQTLKYGDLVRQYSYLRGLPITSYEAATPGILAS</sequence>
<evidence type="ECO:0000313" key="2">
    <source>
        <dbReference type="EnsemblMetazoa" id="AALFPA23_005760.P7398"/>
    </source>
</evidence>
<proteinExistence type="predicted"/>
<reference evidence="3" key="1">
    <citation type="journal article" date="2015" name="Proc. Natl. Acad. Sci. U.S.A.">
        <title>Genome sequence of the Asian Tiger mosquito, Aedes albopictus, reveals insights into its biology, genetics, and evolution.</title>
        <authorList>
            <person name="Chen X.G."/>
            <person name="Jiang X."/>
            <person name="Gu J."/>
            <person name="Xu M."/>
            <person name="Wu Y."/>
            <person name="Deng Y."/>
            <person name="Zhang C."/>
            <person name="Bonizzoni M."/>
            <person name="Dermauw W."/>
            <person name="Vontas J."/>
            <person name="Armbruster P."/>
            <person name="Huang X."/>
            <person name="Yang Y."/>
            <person name="Zhang H."/>
            <person name="He W."/>
            <person name="Peng H."/>
            <person name="Liu Y."/>
            <person name="Wu K."/>
            <person name="Chen J."/>
            <person name="Lirakis M."/>
            <person name="Topalis P."/>
            <person name="Van Leeuwen T."/>
            <person name="Hall A.B."/>
            <person name="Jiang X."/>
            <person name="Thorpe C."/>
            <person name="Mueller R.L."/>
            <person name="Sun C."/>
            <person name="Waterhouse R.M."/>
            <person name="Yan G."/>
            <person name="Tu Z.J."/>
            <person name="Fang X."/>
            <person name="James A.A."/>
        </authorList>
    </citation>
    <scope>NUCLEOTIDE SEQUENCE [LARGE SCALE GENOMIC DNA]</scope>
    <source>
        <strain evidence="3">Foshan</strain>
    </source>
</reference>
<dbReference type="Proteomes" id="UP000069940">
    <property type="component" value="Unassembled WGS sequence"/>
</dbReference>
<reference evidence="2" key="2">
    <citation type="submission" date="2025-05" db="UniProtKB">
        <authorList>
            <consortium name="EnsemblMetazoa"/>
        </authorList>
    </citation>
    <scope>IDENTIFICATION</scope>
    <source>
        <strain evidence="2">Foshan</strain>
    </source>
</reference>
<name>A0ABM1Y4Y1_AEDAL</name>
<feature type="compositionally biased region" description="Basic and acidic residues" evidence="1">
    <location>
        <begin position="61"/>
        <end position="75"/>
    </location>
</feature>
<organism evidence="2 3">
    <name type="scientific">Aedes albopictus</name>
    <name type="common">Asian tiger mosquito</name>
    <name type="synonym">Stegomyia albopicta</name>
    <dbReference type="NCBI Taxonomy" id="7160"/>
    <lineage>
        <taxon>Eukaryota</taxon>
        <taxon>Metazoa</taxon>
        <taxon>Ecdysozoa</taxon>
        <taxon>Arthropoda</taxon>
        <taxon>Hexapoda</taxon>
        <taxon>Insecta</taxon>
        <taxon>Pterygota</taxon>
        <taxon>Neoptera</taxon>
        <taxon>Endopterygota</taxon>
        <taxon>Diptera</taxon>
        <taxon>Nematocera</taxon>
        <taxon>Culicoidea</taxon>
        <taxon>Culicidae</taxon>
        <taxon>Culicinae</taxon>
        <taxon>Aedini</taxon>
        <taxon>Aedes</taxon>
        <taxon>Stegomyia</taxon>
    </lineage>
</organism>
<feature type="region of interest" description="Disordered" evidence="1">
    <location>
        <begin position="171"/>
        <end position="197"/>
    </location>
</feature>
<feature type="compositionally biased region" description="Basic and acidic residues" evidence="1">
    <location>
        <begin position="86"/>
        <end position="97"/>
    </location>
</feature>
<feature type="compositionally biased region" description="Basic and acidic residues" evidence="1">
    <location>
        <begin position="174"/>
        <end position="192"/>
    </location>
</feature>
<accession>A0ABM1Y4Y1</accession>
<evidence type="ECO:0000256" key="1">
    <source>
        <dbReference type="SAM" id="MobiDB-lite"/>
    </source>
</evidence>
<keyword evidence="3" id="KW-1185">Reference proteome</keyword>